<name>A0A8J3LUI2_9ACTN</name>
<evidence type="ECO:0000313" key="2">
    <source>
        <dbReference type="Proteomes" id="UP000653674"/>
    </source>
</evidence>
<gene>
    <name evidence="1" type="ORF">Pfl04_19290</name>
</gene>
<evidence type="ECO:0000313" key="1">
    <source>
        <dbReference type="EMBL" id="GIG73525.1"/>
    </source>
</evidence>
<dbReference type="Proteomes" id="UP000653674">
    <property type="component" value="Unassembled WGS sequence"/>
</dbReference>
<accession>A0A8J3LUI2</accession>
<proteinExistence type="predicted"/>
<dbReference type="RefSeq" id="WP_168078770.1">
    <property type="nucleotide sequence ID" value="NZ_BAAAQJ010000012.1"/>
</dbReference>
<comment type="caution">
    <text evidence="1">The sequence shown here is derived from an EMBL/GenBank/DDBJ whole genome shotgun (WGS) entry which is preliminary data.</text>
</comment>
<keyword evidence="2" id="KW-1185">Reference proteome</keyword>
<dbReference type="AlphaFoldDB" id="A0A8J3LUI2"/>
<dbReference type="EMBL" id="BONU01000009">
    <property type="protein sequence ID" value="GIG73525.1"/>
    <property type="molecule type" value="Genomic_DNA"/>
</dbReference>
<organism evidence="1 2">
    <name type="scientific">Planosporangium flavigriseum</name>
    <dbReference type="NCBI Taxonomy" id="373681"/>
    <lineage>
        <taxon>Bacteria</taxon>
        <taxon>Bacillati</taxon>
        <taxon>Actinomycetota</taxon>
        <taxon>Actinomycetes</taxon>
        <taxon>Micromonosporales</taxon>
        <taxon>Micromonosporaceae</taxon>
        <taxon>Planosporangium</taxon>
    </lineage>
</organism>
<sequence length="154" mass="16473">MTAGTRTKPSANLHVSSLRRLLGEHGWQTWIAAKVINIPRWDRSLPPLLTRALPPAFQPGTRAAAPGGRGWPGPSQFLLARRPTPIPATLTGVSEHAPNEAPALAARMACPACRGPLTWTTQMASCLSCSTAYPRTGAYWDFIIPASQPATVGR</sequence>
<reference evidence="1" key="1">
    <citation type="submission" date="2021-01" db="EMBL/GenBank/DDBJ databases">
        <title>Whole genome shotgun sequence of Planosporangium flavigriseum NBRC 105377.</title>
        <authorList>
            <person name="Komaki H."/>
            <person name="Tamura T."/>
        </authorList>
    </citation>
    <scope>NUCLEOTIDE SEQUENCE</scope>
    <source>
        <strain evidence="1">NBRC 105377</strain>
    </source>
</reference>
<protein>
    <submittedName>
        <fullName evidence="1">Uncharacterized protein</fullName>
    </submittedName>
</protein>